<keyword evidence="12" id="KW-0614">Plasmid</keyword>
<sequence length="513" mass="57927">MKQQNNIQTKRSSFTPTQEQQDTINKAVSMSPAETLFITAFAGAAKTSTLVMIAEAVATSKMLYLAFNKAIVNEAQKRFPSNVEVRTTHSLAFRFTAKGKKVRVSNYRAAEIASELDIEYEKAVQVLSLFDHYCNSALPSISKIAADEEILKLVKTIYDRMQSGAMEITHSWYLKEFQLLLVSGAIKISGYHYCLLDEAQDVNPVTLSIFTHLPGRRIAVGDKHQKIYGFRGAIDAMVGEEKVKSTPGTSIMRLTTTFRCQQHIVDHANWILGTFKGEKTQIISANNSHPTKESMAVITRTNSALIEYIDDIDEFNLTRTPELLFDCLLSLLNWKYGRHGEISKAFKFLTFFSNMAEINNYVEQSNDQELAQGLKLLEKYDNAEWANRGFRAGAKIRKLYEKARIQYNQNGLAKVTLTTAHSCKGLEFDTAILGSDFPNLGEIIAKLRKDKVITSPDDFLLSKKQEVVAAREECNLYYVAVTRAKYELQDRTPTFDLYADHMTIDDIFSQISV</sequence>
<dbReference type="GO" id="GO:0016887">
    <property type="term" value="F:ATP hydrolysis activity"/>
    <property type="evidence" value="ECO:0007669"/>
    <property type="project" value="RHEA"/>
</dbReference>
<dbReference type="GO" id="GO:0005524">
    <property type="term" value="F:ATP binding"/>
    <property type="evidence" value="ECO:0007669"/>
    <property type="project" value="UniProtKB-UniRule"/>
</dbReference>
<evidence type="ECO:0000313" key="13">
    <source>
        <dbReference type="Proteomes" id="UP000006732"/>
    </source>
</evidence>
<evidence type="ECO:0000256" key="1">
    <source>
        <dbReference type="ARBA" id="ARBA00022741"/>
    </source>
</evidence>
<dbReference type="KEGG" id="ppd:Ppro_3627"/>
<proteinExistence type="predicted"/>
<evidence type="ECO:0000256" key="5">
    <source>
        <dbReference type="ARBA" id="ARBA00023235"/>
    </source>
</evidence>
<dbReference type="PROSITE" id="PS51198">
    <property type="entry name" value="UVRD_HELICASE_ATP_BIND"/>
    <property type="match status" value="1"/>
</dbReference>
<dbReference type="RefSeq" id="WP_011733738.1">
    <property type="nucleotide sequence ID" value="NC_008607.1"/>
</dbReference>
<name>A0R7K9_PELPD</name>
<organism evidence="12 13">
    <name type="scientific">Pelobacter propionicus (strain DSM 2379 / NBRC 103807 / OttBd1)</name>
    <dbReference type="NCBI Taxonomy" id="338966"/>
    <lineage>
        <taxon>Bacteria</taxon>
        <taxon>Pseudomonadati</taxon>
        <taxon>Thermodesulfobacteriota</taxon>
        <taxon>Desulfuromonadia</taxon>
        <taxon>Desulfuromonadales</taxon>
        <taxon>Desulfuromonadaceae</taxon>
        <taxon>Pelobacter</taxon>
    </lineage>
</organism>
<dbReference type="GO" id="GO:0043138">
    <property type="term" value="F:3'-5' DNA helicase activity"/>
    <property type="evidence" value="ECO:0007669"/>
    <property type="project" value="UniProtKB-EC"/>
</dbReference>
<dbReference type="eggNOG" id="COG0210">
    <property type="taxonomic scope" value="Bacteria"/>
</dbReference>
<dbReference type="Proteomes" id="UP000006732">
    <property type="component" value="Plasmid pPRO1"/>
</dbReference>
<dbReference type="EMBL" id="CP000483">
    <property type="protein sequence ID" value="ABL01219.1"/>
    <property type="molecule type" value="Genomic_DNA"/>
</dbReference>
<reference evidence="12 13" key="1">
    <citation type="submission" date="2006-10" db="EMBL/GenBank/DDBJ databases">
        <title>Complete sequence of plasmid pPRO1 of Pelobacter propionicus DSM 2379.</title>
        <authorList>
            <consortium name="US DOE Joint Genome Institute"/>
            <person name="Copeland A."/>
            <person name="Lucas S."/>
            <person name="Lapidus A."/>
            <person name="Barry K."/>
            <person name="Detter J.C."/>
            <person name="Glavina del Rio T."/>
            <person name="Hammon N."/>
            <person name="Israni S."/>
            <person name="Dalin E."/>
            <person name="Tice H."/>
            <person name="Pitluck S."/>
            <person name="Saunders E."/>
            <person name="Brettin T."/>
            <person name="Bruce D."/>
            <person name="Han C."/>
            <person name="Tapia R."/>
            <person name="Schmutz J."/>
            <person name="Larimer F."/>
            <person name="Land M."/>
            <person name="Hauser L."/>
            <person name="Kyrpides N."/>
            <person name="Kim E."/>
            <person name="Lovley D."/>
            <person name="Richardson P."/>
        </authorList>
    </citation>
    <scope>NUCLEOTIDE SEQUENCE [LARGE SCALE GENOMIC DNA]</scope>
    <source>
        <strain evidence="13">DSM 2379 / NBRC 103807 / OttBd1</strain>
        <plasmid evidence="13">Plasmid pPRO1</plasmid>
    </source>
</reference>
<dbReference type="PANTHER" id="PTHR11070:SF30">
    <property type="entry name" value="F-BOX DNA HELICASE 1"/>
    <property type="match status" value="1"/>
</dbReference>
<dbReference type="InterPro" id="IPR000212">
    <property type="entry name" value="DNA_helicase_UvrD/REP"/>
</dbReference>
<evidence type="ECO:0000256" key="3">
    <source>
        <dbReference type="ARBA" id="ARBA00022806"/>
    </source>
</evidence>
<geneLocation type="plasmid" evidence="12 13">
    <name>pPRO1</name>
</geneLocation>
<dbReference type="InterPro" id="IPR014016">
    <property type="entry name" value="UvrD-like_ATP-bd"/>
</dbReference>
<keyword evidence="5" id="KW-0413">Isomerase</keyword>
<dbReference type="EC" id="5.6.2.4" evidence="7"/>
<dbReference type="OrthoDB" id="5318045at2"/>
<feature type="binding site" evidence="9">
    <location>
        <begin position="40"/>
        <end position="47"/>
    </location>
    <ligand>
        <name>ATP</name>
        <dbReference type="ChEBI" id="CHEBI:30616"/>
    </ligand>
</feature>
<evidence type="ECO:0000256" key="4">
    <source>
        <dbReference type="ARBA" id="ARBA00022840"/>
    </source>
</evidence>
<evidence type="ECO:0000259" key="11">
    <source>
        <dbReference type="PROSITE" id="PS51198"/>
    </source>
</evidence>
<evidence type="ECO:0000256" key="8">
    <source>
        <dbReference type="ARBA" id="ARBA00048988"/>
    </source>
</evidence>
<comment type="catalytic activity">
    <reaction evidence="8">
        <text>ATP + H2O = ADP + phosphate + H(+)</text>
        <dbReference type="Rhea" id="RHEA:13065"/>
        <dbReference type="ChEBI" id="CHEBI:15377"/>
        <dbReference type="ChEBI" id="CHEBI:15378"/>
        <dbReference type="ChEBI" id="CHEBI:30616"/>
        <dbReference type="ChEBI" id="CHEBI:43474"/>
        <dbReference type="ChEBI" id="CHEBI:456216"/>
        <dbReference type="EC" id="5.6.2.4"/>
    </reaction>
</comment>
<evidence type="ECO:0000313" key="12">
    <source>
        <dbReference type="EMBL" id="ABL01219.1"/>
    </source>
</evidence>
<dbReference type="Pfam" id="PF13361">
    <property type="entry name" value="UvrD_C"/>
    <property type="match status" value="1"/>
</dbReference>
<dbReference type="GO" id="GO:0003677">
    <property type="term" value="F:DNA binding"/>
    <property type="evidence" value="ECO:0007669"/>
    <property type="project" value="InterPro"/>
</dbReference>
<comment type="catalytic activity">
    <reaction evidence="6">
        <text>Couples ATP hydrolysis with the unwinding of duplex DNA by translocating in the 3'-5' direction.</text>
        <dbReference type="EC" id="5.6.2.4"/>
    </reaction>
</comment>
<feature type="domain" description="UvrD-like helicase ATP-binding" evidence="11">
    <location>
        <begin position="19"/>
        <end position="261"/>
    </location>
</feature>
<dbReference type="PANTHER" id="PTHR11070">
    <property type="entry name" value="UVRD / RECB / PCRA DNA HELICASE FAMILY MEMBER"/>
    <property type="match status" value="1"/>
</dbReference>
<keyword evidence="3 9" id="KW-0347">Helicase</keyword>
<dbReference type="SUPFAM" id="SSF52540">
    <property type="entry name" value="P-loop containing nucleoside triphosphate hydrolases"/>
    <property type="match status" value="1"/>
</dbReference>
<keyword evidence="2 9" id="KW-0378">Hydrolase</keyword>
<feature type="region of interest" description="Disordered" evidence="10">
    <location>
        <begin position="1"/>
        <end position="22"/>
    </location>
</feature>
<evidence type="ECO:0000256" key="6">
    <source>
        <dbReference type="ARBA" id="ARBA00034617"/>
    </source>
</evidence>
<evidence type="ECO:0000256" key="7">
    <source>
        <dbReference type="ARBA" id="ARBA00034808"/>
    </source>
</evidence>
<keyword evidence="4 9" id="KW-0067">ATP-binding</keyword>
<evidence type="ECO:0000256" key="10">
    <source>
        <dbReference type="SAM" id="MobiDB-lite"/>
    </source>
</evidence>
<dbReference type="AlphaFoldDB" id="A0R7K9"/>
<dbReference type="InterPro" id="IPR014017">
    <property type="entry name" value="DNA_helicase_UvrD-like_C"/>
</dbReference>
<keyword evidence="13" id="KW-1185">Reference proteome</keyword>
<dbReference type="Pfam" id="PF13245">
    <property type="entry name" value="AAA_19"/>
    <property type="match status" value="1"/>
</dbReference>
<dbReference type="Gene3D" id="3.40.50.300">
    <property type="entry name" value="P-loop containing nucleotide triphosphate hydrolases"/>
    <property type="match status" value="2"/>
</dbReference>
<gene>
    <name evidence="12" type="ordered locus">Ppro_3627</name>
</gene>
<evidence type="ECO:0000256" key="9">
    <source>
        <dbReference type="PROSITE-ProRule" id="PRU00560"/>
    </source>
</evidence>
<dbReference type="GO" id="GO:0000725">
    <property type="term" value="P:recombinational repair"/>
    <property type="evidence" value="ECO:0007669"/>
    <property type="project" value="TreeGrafter"/>
</dbReference>
<keyword evidence="1 9" id="KW-0547">Nucleotide-binding</keyword>
<dbReference type="GO" id="GO:0005829">
    <property type="term" value="C:cytosol"/>
    <property type="evidence" value="ECO:0007669"/>
    <property type="project" value="TreeGrafter"/>
</dbReference>
<evidence type="ECO:0000256" key="2">
    <source>
        <dbReference type="ARBA" id="ARBA00022801"/>
    </source>
</evidence>
<accession>A0R7K9</accession>
<dbReference type="HOGENOM" id="CLU_023291_2_0_7"/>
<protein>
    <recommendedName>
        <fullName evidence="7">DNA 3'-5' helicase</fullName>
        <ecNumber evidence="7">5.6.2.4</ecNumber>
    </recommendedName>
</protein>
<dbReference type="InterPro" id="IPR027417">
    <property type="entry name" value="P-loop_NTPase"/>
</dbReference>